<comment type="subcellular location">
    <subcellularLocation>
        <location evidence="3">Nucleus</location>
    </subcellularLocation>
</comment>
<dbReference type="SMART" id="SM00339">
    <property type="entry name" value="FH"/>
    <property type="match status" value="1"/>
</dbReference>
<dbReference type="EMBL" id="JAKKPZ010000010">
    <property type="protein sequence ID" value="KAI1716456.1"/>
    <property type="molecule type" value="Genomic_DNA"/>
</dbReference>
<evidence type="ECO:0000259" key="5">
    <source>
        <dbReference type="PROSITE" id="PS50039"/>
    </source>
</evidence>
<feature type="DNA-binding region" description="Fork-head" evidence="3">
    <location>
        <begin position="42"/>
        <end position="138"/>
    </location>
</feature>
<dbReference type="GO" id="GO:0000978">
    <property type="term" value="F:RNA polymerase II cis-regulatory region sequence-specific DNA binding"/>
    <property type="evidence" value="ECO:0007669"/>
    <property type="project" value="TreeGrafter"/>
</dbReference>
<gene>
    <name evidence="6" type="ORF">DdX_07511</name>
</gene>
<evidence type="ECO:0000256" key="4">
    <source>
        <dbReference type="SAM" id="MobiDB-lite"/>
    </source>
</evidence>
<dbReference type="AlphaFoldDB" id="A0AAD4N7R6"/>
<dbReference type="SUPFAM" id="SSF46785">
    <property type="entry name" value="Winged helix' DNA-binding domain"/>
    <property type="match status" value="1"/>
</dbReference>
<organism evidence="6 7">
    <name type="scientific">Ditylenchus destructor</name>
    <dbReference type="NCBI Taxonomy" id="166010"/>
    <lineage>
        <taxon>Eukaryota</taxon>
        <taxon>Metazoa</taxon>
        <taxon>Ecdysozoa</taxon>
        <taxon>Nematoda</taxon>
        <taxon>Chromadorea</taxon>
        <taxon>Rhabditida</taxon>
        <taxon>Tylenchina</taxon>
        <taxon>Tylenchomorpha</taxon>
        <taxon>Sphaerularioidea</taxon>
        <taxon>Anguinidae</taxon>
        <taxon>Anguininae</taxon>
        <taxon>Ditylenchus</taxon>
    </lineage>
</organism>
<dbReference type="InterPro" id="IPR050211">
    <property type="entry name" value="FOX_domain-containing"/>
</dbReference>
<dbReference type="PROSITE" id="PS50039">
    <property type="entry name" value="FORK_HEAD_3"/>
    <property type="match status" value="1"/>
</dbReference>
<dbReference type="InterPro" id="IPR036388">
    <property type="entry name" value="WH-like_DNA-bd_sf"/>
</dbReference>
<keyword evidence="1 3" id="KW-0238">DNA-binding</keyword>
<proteinExistence type="predicted"/>
<dbReference type="Pfam" id="PF00250">
    <property type="entry name" value="Forkhead"/>
    <property type="match status" value="1"/>
</dbReference>
<dbReference type="PRINTS" id="PR00053">
    <property type="entry name" value="FORKHEAD"/>
</dbReference>
<evidence type="ECO:0000313" key="6">
    <source>
        <dbReference type="EMBL" id="KAI1716456.1"/>
    </source>
</evidence>
<feature type="domain" description="Fork-head" evidence="5">
    <location>
        <begin position="42"/>
        <end position="138"/>
    </location>
</feature>
<dbReference type="PROSITE" id="PS00658">
    <property type="entry name" value="FORK_HEAD_2"/>
    <property type="match status" value="1"/>
</dbReference>
<dbReference type="Proteomes" id="UP001201812">
    <property type="component" value="Unassembled WGS sequence"/>
</dbReference>
<sequence length="527" mass="56179">MAEVVALPIEDSKRSPATSPLLAEMATSFQSMRDPSDEKEERPSLSYKDLIIEAIESSPEKRLKLSEIYQVIRYLHPYYSKRADQWGWQNSIRHNLSLHDCFIKLPLKQTSASGVVGHYWTVVRDAEEKHGSSRRRSRAATKHSKHGPAGDKPGRRSPKSSNNNNSNLKGPKDRQSVSSDSGVMSGEESHSNSPTSSGSATIAAIVSASQACNPYEPTTSCSSNTFGLDNILPIACSASLLTSFQQQHQNYMQSNAIPTSFAPLPGPQPTMDPIALAKNQLLSDLLNTTTIATPPVTSAPSFSQPPSRLHSALLGSNGSMDGILGEVLGLAGALPQPTANPLAQTVANEIQRLQLLNLYLYQQGLLQQILLDGGVAPNPLPGLLGELMASPPAANDVQLPLLTQILLAKLSAPSYPLKPALSTLASTPTSSLAESLQNCMSTSLTNTLTTQISAAINHQAALDSFSHTPRIQDHTSLASLLVNPTILMESGNDANNNSSNNFGTASQNANPALDSNRTDGMVPPTNA</sequence>
<dbReference type="Gene3D" id="1.10.10.10">
    <property type="entry name" value="Winged helix-like DNA-binding domain superfamily/Winged helix DNA-binding domain"/>
    <property type="match status" value="1"/>
</dbReference>
<feature type="compositionally biased region" description="Polar residues" evidence="4">
    <location>
        <begin position="502"/>
        <end position="515"/>
    </location>
</feature>
<dbReference type="InterPro" id="IPR001766">
    <property type="entry name" value="Fork_head_dom"/>
</dbReference>
<feature type="compositionally biased region" description="Basic residues" evidence="4">
    <location>
        <begin position="132"/>
        <end position="146"/>
    </location>
</feature>
<dbReference type="GO" id="GO:0009653">
    <property type="term" value="P:anatomical structure morphogenesis"/>
    <property type="evidence" value="ECO:0007669"/>
    <property type="project" value="TreeGrafter"/>
</dbReference>
<keyword evidence="2 3" id="KW-0539">Nucleus</keyword>
<dbReference type="CDD" id="cd00059">
    <property type="entry name" value="FH_FOX"/>
    <property type="match status" value="1"/>
</dbReference>
<dbReference type="PANTHER" id="PTHR11829">
    <property type="entry name" value="FORKHEAD BOX PROTEIN"/>
    <property type="match status" value="1"/>
</dbReference>
<evidence type="ECO:0000256" key="2">
    <source>
        <dbReference type="ARBA" id="ARBA00023242"/>
    </source>
</evidence>
<evidence type="ECO:0000256" key="3">
    <source>
        <dbReference type="PROSITE-ProRule" id="PRU00089"/>
    </source>
</evidence>
<name>A0AAD4N7R6_9BILA</name>
<feature type="region of interest" description="Disordered" evidence="4">
    <location>
        <begin position="491"/>
        <end position="527"/>
    </location>
</feature>
<dbReference type="InterPro" id="IPR036390">
    <property type="entry name" value="WH_DNA-bd_sf"/>
</dbReference>
<protein>
    <submittedName>
        <fullName evidence="6">Forkhead domain-containing protein</fullName>
    </submittedName>
</protein>
<accession>A0AAD4N7R6</accession>
<comment type="caution">
    <text evidence="6">The sequence shown here is derived from an EMBL/GenBank/DDBJ whole genome shotgun (WGS) entry which is preliminary data.</text>
</comment>
<dbReference type="GO" id="GO:0000981">
    <property type="term" value="F:DNA-binding transcription factor activity, RNA polymerase II-specific"/>
    <property type="evidence" value="ECO:0007669"/>
    <property type="project" value="TreeGrafter"/>
</dbReference>
<keyword evidence="7" id="KW-1185">Reference proteome</keyword>
<dbReference type="PANTHER" id="PTHR11829:SF411">
    <property type="entry name" value="FORKHEAD BOX PROTEIN L2"/>
    <property type="match status" value="1"/>
</dbReference>
<evidence type="ECO:0000313" key="7">
    <source>
        <dbReference type="Proteomes" id="UP001201812"/>
    </source>
</evidence>
<dbReference type="GO" id="GO:0005634">
    <property type="term" value="C:nucleus"/>
    <property type="evidence" value="ECO:0007669"/>
    <property type="project" value="UniProtKB-SubCell"/>
</dbReference>
<dbReference type="GO" id="GO:0030154">
    <property type="term" value="P:cell differentiation"/>
    <property type="evidence" value="ECO:0007669"/>
    <property type="project" value="TreeGrafter"/>
</dbReference>
<feature type="region of interest" description="Disordered" evidence="4">
    <location>
        <begin position="1"/>
        <end position="20"/>
    </location>
</feature>
<reference evidence="6" key="1">
    <citation type="submission" date="2022-01" db="EMBL/GenBank/DDBJ databases">
        <title>Genome Sequence Resource for Two Populations of Ditylenchus destructor, the Migratory Endoparasitic Phytonematode.</title>
        <authorList>
            <person name="Zhang H."/>
            <person name="Lin R."/>
            <person name="Xie B."/>
        </authorList>
    </citation>
    <scope>NUCLEOTIDE SEQUENCE</scope>
    <source>
        <strain evidence="6">BazhouSP</strain>
    </source>
</reference>
<feature type="region of interest" description="Disordered" evidence="4">
    <location>
        <begin position="127"/>
        <end position="198"/>
    </location>
</feature>
<evidence type="ECO:0000256" key="1">
    <source>
        <dbReference type="ARBA" id="ARBA00023125"/>
    </source>
</evidence>
<dbReference type="InterPro" id="IPR030456">
    <property type="entry name" value="TF_fork_head_CS_2"/>
</dbReference>